<organism evidence="2 3">
    <name type="scientific">Nocardiopsis alba</name>
    <dbReference type="NCBI Taxonomy" id="53437"/>
    <lineage>
        <taxon>Bacteria</taxon>
        <taxon>Bacillati</taxon>
        <taxon>Actinomycetota</taxon>
        <taxon>Actinomycetes</taxon>
        <taxon>Streptosporangiales</taxon>
        <taxon>Nocardiopsidaceae</taxon>
        <taxon>Nocardiopsis</taxon>
    </lineage>
</organism>
<protein>
    <submittedName>
        <fullName evidence="2">Class I SAM-dependent methyltransferase</fullName>
        <ecNumber evidence="2">2.1.-.-</ecNumber>
    </submittedName>
</protein>
<dbReference type="GO" id="GO:0032259">
    <property type="term" value="P:methylation"/>
    <property type="evidence" value="ECO:0007669"/>
    <property type="project" value="UniProtKB-KW"/>
</dbReference>
<dbReference type="Pfam" id="PF08241">
    <property type="entry name" value="Methyltransf_11"/>
    <property type="match status" value="1"/>
</dbReference>
<accession>A0ABV5DZ72</accession>
<feature type="domain" description="Methyltransferase type 11" evidence="1">
    <location>
        <begin position="59"/>
        <end position="157"/>
    </location>
</feature>
<dbReference type="RefSeq" id="WP_014908705.1">
    <property type="nucleotide sequence ID" value="NZ_JAYMRS010000007.1"/>
</dbReference>
<proteinExistence type="predicted"/>
<evidence type="ECO:0000313" key="3">
    <source>
        <dbReference type="Proteomes" id="UP001585053"/>
    </source>
</evidence>
<dbReference type="InterPro" id="IPR029063">
    <property type="entry name" value="SAM-dependent_MTases_sf"/>
</dbReference>
<gene>
    <name evidence="2" type="ORF">VSQ78_19450</name>
</gene>
<dbReference type="EC" id="2.1.-.-" evidence="2"/>
<dbReference type="EMBL" id="JAYMRS010000007">
    <property type="protein sequence ID" value="MFB8769889.1"/>
    <property type="molecule type" value="Genomic_DNA"/>
</dbReference>
<sequence length="222" mass="24470">MSPSTASTPTASAWWNPTLVDRGYQALVVHGTYPYLWGCNYRYVLDLHREVVHEGDTVLEIGPADGGHLHRVDRDKLDLHLMDTNPDMLKVAGARLARYAPTLHHNDATKPFPMEENSVDVVVLSMVLHCVRGSDLKAKSSVFDHIAGVLRPGGTFAGATVLSHGVRQTALSRAGLKLLNDRGVFDNRGDSLDDLRAALRERFDDVEIDIVGRVALWRGVAR</sequence>
<evidence type="ECO:0000259" key="1">
    <source>
        <dbReference type="Pfam" id="PF08241"/>
    </source>
</evidence>
<dbReference type="Gene3D" id="3.40.50.150">
    <property type="entry name" value="Vaccinia Virus protein VP39"/>
    <property type="match status" value="1"/>
</dbReference>
<dbReference type="InterPro" id="IPR013216">
    <property type="entry name" value="Methyltransf_11"/>
</dbReference>
<dbReference type="GO" id="GO:0008168">
    <property type="term" value="F:methyltransferase activity"/>
    <property type="evidence" value="ECO:0007669"/>
    <property type="project" value="UniProtKB-KW"/>
</dbReference>
<evidence type="ECO:0000313" key="2">
    <source>
        <dbReference type="EMBL" id="MFB8769889.1"/>
    </source>
</evidence>
<dbReference type="Proteomes" id="UP001585053">
    <property type="component" value="Unassembled WGS sequence"/>
</dbReference>
<comment type="caution">
    <text evidence="2">The sequence shown here is derived from an EMBL/GenBank/DDBJ whole genome shotgun (WGS) entry which is preliminary data.</text>
</comment>
<keyword evidence="2" id="KW-0808">Transferase</keyword>
<name>A0ABV5DZ72_9ACTN</name>
<keyword evidence="2" id="KW-0489">Methyltransferase</keyword>
<dbReference type="SUPFAM" id="SSF53335">
    <property type="entry name" value="S-adenosyl-L-methionine-dependent methyltransferases"/>
    <property type="match status" value="1"/>
</dbReference>
<reference evidence="2 3" key="1">
    <citation type="submission" date="2024-01" db="EMBL/GenBank/DDBJ databases">
        <title>Genome mining of biosynthetic gene clusters to explore secondary metabolites of Streptomyces sp.</title>
        <authorList>
            <person name="Baig A."/>
            <person name="Ajitkumar Shintre N."/>
            <person name="Kumar H."/>
            <person name="Anbarasu A."/>
            <person name="Ramaiah S."/>
        </authorList>
    </citation>
    <scope>NUCLEOTIDE SEQUENCE [LARGE SCALE GENOMIC DNA]</scope>
    <source>
        <strain evidence="2 3">A01</strain>
    </source>
</reference>
<keyword evidence="3" id="KW-1185">Reference proteome</keyword>
<dbReference type="CDD" id="cd02440">
    <property type="entry name" value="AdoMet_MTases"/>
    <property type="match status" value="1"/>
</dbReference>